<comment type="caution">
    <text evidence="2">The sequence shown here is derived from an EMBL/GenBank/DDBJ whole genome shotgun (WGS) entry which is preliminary data.</text>
</comment>
<evidence type="ECO:0000313" key="2">
    <source>
        <dbReference type="EMBL" id="OKP88127.1"/>
    </source>
</evidence>
<dbReference type="CDD" id="cd04301">
    <property type="entry name" value="NAT_SF"/>
    <property type="match status" value="1"/>
</dbReference>
<evidence type="ECO:0000259" key="1">
    <source>
        <dbReference type="PROSITE" id="PS51186"/>
    </source>
</evidence>
<sequence>MNPTAFEEIYTIMEASFPVTEIRTFSGQKSLLSHPHYRLHTELDTENRIQAFLAAWEFPELRFVEHLAVNPEIRGGGIGKKLMQTYLALTDKPVVLEVEPPENKLAERRIVFYERLGFHLNPFDYVQPPLREGQADLPLRIMTYPRQVTLQEFRMFRDILYTEVYNIPVPGRRR</sequence>
<gene>
    <name evidence="2" type="ORF">A3844_08510</name>
</gene>
<reference evidence="2 3" key="1">
    <citation type="submission" date="2016-03" db="EMBL/GenBank/DDBJ databases">
        <authorList>
            <person name="Sant'Anna F.H."/>
            <person name="Ambrosini A."/>
            <person name="Souza R."/>
            <person name="Bach E."/>
            <person name="Fernandes G."/>
            <person name="Balsanelli E."/>
            <person name="Baura V.A."/>
            <person name="Souza E.M."/>
            <person name="Passaglia L."/>
        </authorList>
    </citation>
    <scope>NUCLEOTIDE SEQUENCE [LARGE SCALE GENOMIC DNA]</scope>
    <source>
        <strain evidence="2 3">P26E</strain>
    </source>
</reference>
<protein>
    <submittedName>
        <fullName evidence="2">GNAT family acetyltransferase</fullName>
    </submittedName>
</protein>
<dbReference type="EMBL" id="LVWI01000032">
    <property type="protein sequence ID" value="OKP88127.1"/>
    <property type="molecule type" value="Genomic_DNA"/>
</dbReference>
<proteinExistence type="predicted"/>
<dbReference type="Gene3D" id="3.40.630.30">
    <property type="match status" value="1"/>
</dbReference>
<name>A0ABX3ET97_9BACL</name>
<keyword evidence="3" id="KW-1185">Reference proteome</keyword>
<dbReference type="RefSeq" id="WP_074084381.1">
    <property type="nucleotide sequence ID" value="NZ_LVWI01000032.1"/>
</dbReference>
<dbReference type="PROSITE" id="PS51186">
    <property type="entry name" value="GNAT"/>
    <property type="match status" value="1"/>
</dbReference>
<dbReference type="InterPro" id="IPR016181">
    <property type="entry name" value="Acyl_CoA_acyltransferase"/>
</dbReference>
<feature type="domain" description="N-acetyltransferase" evidence="1">
    <location>
        <begin position="1"/>
        <end position="144"/>
    </location>
</feature>
<dbReference type="InterPro" id="IPR000182">
    <property type="entry name" value="GNAT_dom"/>
</dbReference>
<accession>A0ABX3ET97</accession>
<dbReference type="Proteomes" id="UP000186058">
    <property type="component" value="Unassembled WGS sequence"/>
</dbReference>
<dbReference type="Pfam" id="PF13508">
    <property type="entry name" value="Acetyltransf_7"/>
    <property type="match status" value="1"/>
</dbReference>
<evidence type="ECO:0000313" key="3">
    <source>
        <dbReference type="Proteomes" id="UP000186058"/>
    </source>
</evidence>
<dbReference type="SUPFAM" id="SSF55729">
    <property type="entry name" value="Acyl-CoA N-acyltransferases (Nat)"/>
    <property type="match status" value="1"/>
</dbReference>
<organism evidence="2 3">
    <name type="scientific">Paenibacillus helianthi</name>
    <dbReference type="NCBI Taxonomy" id="1349432"/>
    <lineage>
        <taxon>Bacteria</taxon>
        <taxon>Bacillati</taxon>
        <taxon>Bacillota</taxon>
        <taxon>Bacilli</taxon>
        <taxon>Bacillales</taxon>
        <taxon>Paenibacillaceae</taxon>
        <taxon>Paenibacillus</taxon>
    </lineage>
</organism>